<dbReference type="EMBL" id="CAJOBA010003240">
    <property type="protein sequence ID" value="CAF3675423.1"/>
    <property type="molecule type" value="Genomic_DNA"/>
</dbReference>
<organism evidence="2 3">
    <name type="scientific">Didymodactylos carnosus</name>
    <dbReference type="NCBI Taxonomy" id="1234261"/>
    <lineage>
        <taxon>Eukaryota</taxon>
        <taxon>Metazoa</taxon>
        <taxon>Spiralia</taxon>
        <taxon>Gnathifera</taxon>
        <taxon>Rotifera</taxon>
        <taxon>Eurotatoria</taxon>
        <taxon>Bdelloidea</taxon>
        <taxon>Philodinida</taxon>
        <taxon>Philodinidae</taxon>
        <taxon>Didymodactylos</taxon>
    </lineage>
</organism>
<sequence>RVLPKIYHQIASLSINEDTTCAKLKTFHFEEMKNLKYLKLTSIYESEDLDRCLQHLAKNHIELWIKFVNRFKKEFFQVLLKHIDNFEAFHCCDQLNLKFNHQLPNLKRLTIRLECLSDLCTLFIYLNFDYLSEPGHEEGCLKMKRSLISTMPDKLKWENSQSATMAPVVEEANNEIQMSLLNHQNA</sequence>
<protein>
    <submittedName>
        <fullName evidence="2">Uncharacterized protein</fullName>
    </submittedName>
</protein>
<name>A0A8S2HRR1_9BILA</name>
<evidence type="ECO:0000313" key="2">
    <source>
        <dbReference type="EMBL" id="CAF3675423.1"/>
    </source>
</evidence>
<dbReference type="EMBL" id="CAJNOK010003239">
    <property type="protein sequence ID" value="CAF0893586.1"/>
    <property type="molecule type" value="Genomic_DNA"/>
</dbReference>
<feature type="non-terminal residue" evidence="2">
    <location>
        <position position="186"/>
    </location>
</feature>
<evidence type="ECO:0000313" key="3">
    <source>
        <dbReference type="Proteomes" id="UP000682733"/>
    </source>
</evidence>
<accession>A0A8S2HRR1</accession>
<comment type="caution">
    <text evidence="2">The sequence shown here is derived from an EMBL/GenBank/DDBJ whole genome shotgun (WGS) entry which is preliminary data.</text>
</comment>
<evidence type="ECO:0000313" key="1">
    <source>
        <dbReference type="EMBL" id="CAF0893586.1"/>
    </source>
</evidence>
<proteinExistence type="predicted"/>
<reference evidence="2" key="1">
    <citation type="submission" date="2021-02" db="EMBL/GenBank/DDBJ databases">
        <authorList>
            <person name="Nowell W R."/>
        </authorList>
    </citation>
    <scope>NUCLEOTIDE SEQUENCE</scope>
</reference>
<dbReference type="Proteomes" id="UP000682733">
    <property type="component" value="Unassembled WGS sequence"/>
</dbReference>
<dbReference type="Proteomes" id="UP000677228">
    <property type="component" value="Unassembled WGS sequence"/>
</dbReference>
<gene>
    <name evidence="1" type="ORF">OVA965_LOCUS9254</name>
    <name evidence="2" type="ORF">TMI583_LOCUS9250</name>
</gene>
<dbReference type="AlphaFoldDB" id="A0A8S2HRR1"/>